<feature type="region of interest" description="Disordered" evidence="1">
    <location>
        <begin position="185"/>
        <end position="224"/>
    </location>
</feature>
<dbReference type="Proteomes" id="UP000759537">
    <property type="component" value="Unassembled WGS sequence"/>
</dbReference>
<evidence type="ECO:0000256" key="1">
    <source>
        <dbReference type="SAM" id="MobiDB-lite"/>
    </source>
</evidence>
<keyword evidence="3" id="KW-1185">Reference proteome</keyword>
<dbReference type="AlphaFoldDB" id="A0A9P5T696"/>
<accession>A0A9P5T696</accession>
<reference evidence="2" key="1">
    <citation type="submission" date="2019-10" db="EMBL/GenBank/DDBJ databases">
        <authorList>
            <consortium name="DOE Joint Genome Institute"/>
            <person name="Kuo A."/>
            <person name="Miyauchi S."/>
            <person name="Kiss E."/>
            <person name="Drula E."/>
            <person name="Kohler A."/>
            <person name="Sanchez-Garcia M."/>
            <person name="Andreopoulos B."/>
            <person name="Barry K.W."/>
            <person name="Bonito G."/>
            <person name="Buee M."/>
            <person name="Carver A."/>
            <person name="Chen C."/>
            <person name="Cichocki N."/>
            <person name="Clum A."/>
            <person name="Culley D."/>
            <person name="Crous P.W."/>
            <person name="Fauchery L."/>
            <person name="Girlanda M."/>
            <person name="Hayes R."/>
            <person name="Keri Z."/>
            <person name="LaButti K."/>
            <person name="Lipzen A."/>
            <person name="Lombard V."/>
            <person name="Magnuson J."/>
            <person name="Maillard F."/>
            <person name="Morin E."/>
            <person name="Murat C."/>
            <person name="Nolan M."/>
            <person name="Ohm R."/>
            <person name="Pangilinan J."/>
            <person name="Pereira M."/>
            <person name="Perotto S."/>
            <person name="Peter M."/>
            <person name="Riley R."/>
            <person name="Sitrit Y."/>
            <person name="Stielow B."/>
            <person name="Szollosi G."/>
            <person name="Zifcakova L."/>
            <person name="Stursova M."/>
            <person name="Spatafora J.W."/>
            <person name="Tedersoo L."/>
            <person name="Vaario L.-M."/>
            <person name="Yamada A."/>
            <person name="Yan M."/>
            <person name="Wang P."/>
            <person name="Xu J."/>
            <person name="Bruns T."/>
            <person name="Baldrian P."/>
            <person name="Vilgalys R."/>
            <person name="Henrissat B."/>
            <person name="Grigoriev I.V."/>
            <person name="Hibbett D."/>
            <person name="Nagy L.G."/>
            <person name="Martin F.M."/>
        </authorList>
    </citation>
    <scope>NUCLEOTIDE SEQUENCE</scope>
    <source>
        <strain evidence="2">Prilba</strain>
    </source>
</reference>
<protein>
    <submittedName>
        <fullName evidence="2">Uncharacterized protein</fullName>
    </submittedName>
</protein>
<reference evidence="2" key="2">
    <citation type="journal article" date="2020" name="Nat. Commun.">
        <title>Large-scale genome sequencing of mycorrhizal fungi provides insights into the early evolution of symbiotic traits.</title>
        <authorList>
            <person name="Miyauchi S."/>
            <person name="Kiss E."/>
            <person name="Kuo A."/>
            <person name="Drula E."/>
            <person name="Kohler A."/>
            <person name="Sanchez-Garcia M."/>
            <person name="Morin E."/>
            <person name="Andreopoulos B."/>
            <person name="Barry K.W."/>
            <person name="Bonito G."/>
            <person name="Buee M."/>
            <person name="Carver A."/>
            <person name="Chen C."/>
            <person name="Cichocki N."/>
            <person name="Clum A."/>
            <person name="Culley D."/>
            <person name="Crous P.W."/>
            <person name="Fauchery L."/>
            <person name="Girlanda M."/>
            <person name="Hayes R.D."/>
            <person name="Keri Z."/>
            <person name="LaButti K."/>
            <person name="Lipzen A."/>
            <person name="Lombard V."/>
            <person name="Magnuson J."/>
            <person name="Maillard F."/>
            <person name="Murat C."/>
            <person name="Nolan M."/>
            <person name="Ohm R.A."/>
            <person name="Pangilinan J."/>
            <person name="Pereira M.F."/>
            <person name="Perotto S."/>
            <person name="Peter M."/>
            <person name="Pfister S."/>
            <person name="Riley R."/>
            <person name="Sitrit Y."/>
            <person name="Stielow J.B."/>
            <person name="Szollosi G."/>
            <person name="Zifcakova L."/>
            <person name="Stursova M."/>
            <person name="Spatafora J.W."/>
            <person name="Tedersoo L."/>
            <person name="Vaario L.M."/>
            <person name="Yamada A."/>
            <person name="Yan M."/>
            <person name="Wang P."/>
            <person name="Xu J."/>
            <person name="Bruns T."/>
            <person name="Baldrian P."/>
            <person name="Vilgalys R."/>
            <person name="Dunand C."/>
            <person name="Henrissat B."/>
            <person name="Grigoriev I.V."/>
            <person name="Hibbett D."/>
            <person name="Nagy L.G."/>
            <person name="Martin F.M."/>
        </authorList>
    </citation>
    <scope>NUCLEOTIDE SEQUENCE</scope>
    <source>
        <strain evidence="2">Prilba</strain>
    </source>
</reference>
<dbReference type="EMBL" id="WHVB01000012">
    <property type="protein sequence ID" value="KAF8477919.1"/>
    <property type="molecule type" value="Genomic_DNA"/>
</dbReference>
<comment type="caution">
    <text evidence="2">The sequence shown here is derived from an EMBL/GenBank/DDBJ whole genome shotgun (WGS) entry which is preliminary data.</text>
</comment>
<gene>
    <name evidence="2" type="ORF">DFH94DRAFT_71719</name>
</gene>
<proteinExistence type="predicted"/>
<evidence type="ECO:0000313" key="2">
    <source>
        <dbReference type="EMBL" id="KAF8477919.1"/>
    </source>
</evidence>
<feature type="compositionally biased region" description="Basic residues" evidence="1">
    <location>
        <begin position="198"/>
        <end position="210"/>
    </location>
</feature>
<name>A0A9P5T696_9AGAM</name>
<sequence>MPRRKNLPNGALELTFHVDAAAEPPPNPSSRKAALGPVIEAVPGCEYQPNPAPHEPLPLASADPPARRKNARNTRQTATILVKNKNNLCRQCQPDPASLEPLLPNTVVVSRCATPSADPDKDILSPLCRHQPISPHHNHSTSVRVDVAPLPALQAQSPIADEAFNPFLQQPMLALDPPSSPSISAQFWSLASPTPSPHARRQPQNRHHSIVRSPRPLPTRPVGNKQCHAATDVWTFYEEGPKQNVCLLCARLRLECVKWPRDMV</sequence>
<evidence type="ECO:0000313" key="3">
    <source>
        <dbReference type="Proteomes" id="UP000759537"/>
    </source>
</evidence>
<organism evidence="2 3">
    <name type="scientific">Russula ochroleuca</name>
    <dbReference type="NCBI Taxonomy" id="152965"/>
    <lineage>
        <taxon>Eukaryota</taxon>
        <taxon>Fungi</taxon>
        <taxon>Dikarya</taxon>
        <taxon>Basidiomycota</taxon>
        <taxon>Agaricomycotina</taxon>
        <taxon>Agaricomycetes</taxon>
        <taxon>Russulales</taxon>
        <taxon>Russulaceae</taxon>
        <taxon>Russula</taxon>
    </lineage>
</organism>
<feature type="region of interest" description="Disordered" evidence="1">
    <location>
        <begin position="44"/>
        <end position="67"/>
    </location>
</feature>